<name>A0AAP1C6P3_9BURK</name>
<keyword evidence="1" id="KW-0812">Transmembrane</keyword>
<accession>A0AAP1C6P3</accession>
<feature type="transmembrane region" description="Helical" evidence="1">
    <location>
        <begin position="15"/>
        <end position="34"/>
    </location>
</feature>
<keyword evidence="1" id="KW-0472">Membrane</keyword>
<comment type="caution">
    <text evidence="2">The sequence shown here is derived from an EMBL/GenBank/DDBJ whole genome shotgun (WGS) entry which is preliminary data.</text>
</comment>
<dbReference type="Proteomes" id="UP000056450">
    <property type="component" value="Unassembled WGS sequence"/>
</dbReference>
<evidence type="ECO:0000313" key="2">
    <source>
        <dbReference type="EMBL" id="KVA09953.1"/>
    </source>
</evidence>
<organism evidence="2 3">
    <name type="scientific">Burkholderia latens</name>
    <dbReference type="NCBI Taxonomy" id="488446"/>
    <lineage>
        <taxon>Bacteria</taxon>
        <taxon>Pseudomonadati</taxon>
        <taxon>Pseudomonadota</taxon>
        <taxon>Betaproteobacteria</taxon>
        <taxon>Burkholderiales</taxon>
        <taxon>Burkholderiaceae</taxon>
        <taxon>Burkholderia</taxon>
        <taxon>Burkholderia cepacia complex</taxon>
    </lineage>
</organism>
<evidence type="ECO:0000256" key="1">
    <source>
        <dbReference type="SAM" id="Phobius"/>
    </source>
</evidence>
<dbReference type="AlphaFoldDB" id="A0AAP1C6P3"/>
<protein>
    <submittedName>
        <fullName evidence="2">Uncharacterized protein</fullName>
    </submittedName>
</protein>
<feature type="transmembrane region" description="Helical" evidence="1">
    <location>
        <begin position="196"/>
        <end position="214"/>
    </location>
</feature>
<feature type="transmembrane region" description="Helical" evidence="1">
    <location>
        <begin position="114"/>
        <end position="145"/>
    </location>
</feature>
<evidence type="ECO:0000313" key="3">
    <source>
        <dbReference type="Proteomes" id="UP000056450"/>
    </source>
</evidence>
<reference evidence="2 3" key="1">
    <citation type="submission" date="2015-11" db="EMBL/GenBank/DDBJ databases">
        <title>Expanding the genomic diversity of Burkholderia species for the development of highly accurate diagnostics.</title>
        <authorList>
            <person name="Sahl J."/>
            <person name="Keim P."/>
            <person name="Wagner D."/>
        </authorList>
    </citation>
    <scope>NUCLEOTIDE SEQUENCE [LARGE SCALE GENOMIC DNA]</scope>
    <source>
        <strain evidence="2 3">RF32-BP12</strain>
    </source>
</reference>
<keyword evidence="1" id="KW-1133">Transmembrane helix</keyword>
<feature type="transmembrane region" description="Helical" evidence="1">
    <location>
        <begin position="82"/>
        <end position="102"/>
    </location>
</feature>
<feature type="transmembrane region" description="Helical" evidence="1">
    <location>
        <begin position="252"/>
        <end position="273"/>
    </location>
</feature>
<proteinExistence type="predicted"/>
<gene>
    <name evidence="2" type="ORF">WI41_12535</name>
</gene>
<feature type="transmembrane region" description="Helical" evidence="1">
    <location>
        <begin position="279"/>
        <end position="298"/>
    </location>
</feature>
<feature type="transmembrane region" description="Helical" evidence="1">
    <location>
        <begin position="43"/>
        <end position="62"/>
    </location>
</feature>
<dbReference type="EMBL" id="LOTQ01000014">
    <property type="protein sequence ID" value="KVA09953.1"/>
    <property type="molecule type" value="Genomic_DNA"/>
</dbReference>
<sequence length="382" mass="42166">MLPVPHGGLRPADTGLSRLIWIAIVTMLAVLAVAKEAFLPRYFFFDAGTIDSFIAAGAPFVAGDSYSSTAAIFGAFGFRLDSPLLSLATCAIVVPTMLFGVTGAQVSFIKPRQVVLFVFCGVLAVVYMTTLSKDLIVMLIVLAFFARPRRHAWIGTLMWLGLALLYGYYFRTYWFLIVAIFVALRVMTLVTRRALLIVPAIFVLLFGIALILQIKLGVSADYYRVVINDARLEQGETHANTMIMPFIPGGTFVAGYLNTCITFLTFIVPVPLLGLLSPYYVVIFTFVAVLQFSFWRAFLFEMKIGRDAQVIECACLVAAVLAIQSMFEPDYGSYVRHLAPFYPLMFLTWLRGSVHRASMASSTDGRAGARNPFVAELVEKAS</sequence>